<feature type="region of interest" description="Disordered" evidence="1">
    <location>
        <begin position="1"/>
        <end position="20"/>
    </location>
</feature>
<accession>A0ABP8VU07</accession>
<evidence type="ECO:0000313" key="3">
    <source>
        <dbReference type="Proteomes" id="UP001500192"/>
    </source>
</evidence>
<feature type="compositionally biased region" description="Pro residues" evidence="1">
    <location>
        <begin position="7"/>
        <end position="20"/>
    </location>
</feature>
<name>A0ABP8VU07_9PSEU</name>
<gene>
    <name evidence="2" type="ORF">GCM10023214_78630</name>
</gene>
<dbReference type="EMBL" id="BAABIB010000177">
    <property type="protein sequence ID" value="GAA4672080.1"/>
    <property type="molecule type" value="Genomic_DNA"/>
</dbReference>
<protein>
    <submittedName>
        <fullName evidence="2">Uncharacterized protein</fullName>
    </submittedName>
</protein>
<dbReference type="Proteomes" id="UP001500192">
    <property type="component" value="Unassembled WGS sequence"/>
</dbReference>
<reference evidence="3" key="1">
    <citation type="journal article" date="2019" name="Int. J. Syst. Evol. Microbiol.">
        <title>The Global Catalogue of Microorganisms (GCM) 10K type strain sequencing project: providing services to taxonomists for standard genome sequencing and annotation.</title>
        <authorList>
            <consortium name="The Broad Institute Genomics Platform"/>
            <consortium name="The Broad Institute Genome Sequencing Center for Infectious Disease"/>
            <person name="Wu L."/>
            <person name="Ma J."/>
        </authorList>
    </citation>
    <scope>NUCLEOTIDE SEQUENCE [LARGE SCALE GENOMIC DNA]</scope>
    <source>
        <strain evidence="3">JCM 18054</strain>
    </source>
</reference>
<keyword evidence="3" id="KW-1185">Reference proteome</keyword>
<feature type="region of interest" description="Disordered" evidence="1">
    <location>
        <begin position="363"/>
        <end position="389"/>
    </location>
</feature>
<comment type="caution">
    <text evidence="2">The sequence shown here is derived from an EMBL/GenBank/DDBJ whole genome shotgun (WGS) entry which is preliminary data.</text>
</comment>
<organism evidence="2 3">
    <name type="scientific">Amycolatopsis dongchuanensis</name>
    <dbReference type="NCBI Taxonomy" id="1070866"/>
    <lineage>
        <taxon>Bacteria</taxon>
        <taxon>Bacillati</taxon>
        <taxon>Actinomycetota</taxon>
        <taxon>Actinomycetes</taxon>
        <taxon>Pseudonocardiales</taxon>
        <taxon>Pseudonocardiaceae</taxon>
        <taxon>Amycolatopsis</taxon>
    </lineage>
</organism>
<evidence type="ECO:0000313" key="2">
    <source>
        <dbReference type="EMBL" id="GAA4672080.1"/>
    </source>
</evidence>
<sequence length="389" mass="43678">MIVTAPDEPPVPGRWNPPAPRELPSVREALADSLRNPFQLQALVYNLANQRGTMPGLSGDLRRDAAQLLEQERGRLAAAELFYVTEDMTRLALAAAETLPVHNLHPEDVPAEHGFVVFAEPIGAYLPDALPDTPPDALDVVTIVAASWGPLEGVLEGDPGVWLTFWSASDPESEIPLLMKYRGMSRSEAETFYRRTRAELNWDNELVNRFGAAGIRIKETTRHGTVVHGEDFDKTQVGWQQVKNTTVAWGQVVRATWLLITQPGVTEVDEHPLPRTLRRRAEREGYNPHAVRVVRIRDRADTPHREQNTERSYRVRWTVRGHWRNQWYPSRGEHRPVWINPHVKGPQDAPLRTGETVHVLATDPDIAERSPAGSETVQPCAGEPRNSAL</sequence>
<evidence type="ECO:0000256" key="1">
    <source>
        <dbReference type="SAM" id="MobiDB-lite"/>
    </source>
</evidence>
<proteinExistence type="predicted"/>